<dbReference type="AlphaFoldDB" id="A0A5B6X8G7"/>
<dbReference type="Pfam" id="PF01535">
    <property type="entry name" value="PPR"/>
    <property type="match status" value="2"/>
</dbReference>
<comment type="caution">
    <text evidence="4">The sequence shown here is derived from an EMBL/GenBank/DDBJ whole genome shotgun (WGS) entry which is preliminary data.</text>
</comment>
<dbReference type="Pfam" id="PF13812">
    <property type="entry name" value="PPR_3"/>
    <property type="match status" value="2"/>
</dbReference>
<keyword evidence="2" id="KW-0677">Repeat</keyword>
<dbReference type="InterPro" id="IPR011990">
    <property type="entry name" value="TPR-like_helical_dom_sf"/>
</dbReference>
<comment type="similarity">
    <text evidence="1">Belongs to the PPR family. P subfamily.</text>
</comment>
<protein>
    <submittedName>
        <fullName evidence="4">PPR domain-containing protein/PPR_2 domain-containing protein</fullName>
    </submittedName>
</protein>
<dbReference type="PANTHER" id="PTHR47932:SF44">
    <property type="entry name" value="MIOREX COMPLEX COMPONENT 1"/>
    <property type="match status" value="1"/>
</dbReference>
<evidence type="ECO:0000313" key="5">
    <source>
        <dbReference type="Proteomes" id="UP000325315"/>
    </source>
</evidence>
<feature type="repeat" description="PPR" evidence="3">
    <location>
        <begin position="309"/>
        <end position="343"/>
    </location>
</feature>
<accession>A0A5B6X8G7</accession>
<feature type="repeat" description="PPR" evidence="3">
    <location>
        <begin position="484"/>
        <end position="518"/>
    </location>
</feature>
<feature type="repeat" description="PPR" evidence="3">
    <location>
        <begin position="205"/>
        <end position="239"/>
    </location>
</feature>
<dbReference type="PROSITE" id="PS51375">
    <property type="entry name" value="PPR"/>
    <property type="match status" value="7"/>
</dbReference>
<evidence type="ECO:0000256" key="2">
    <source>
        <dbReference type="ARBA" id="ARBA00022737"/>
    </source>
</evidence>
<gene>
    <name evidence="4" type="ORF">EPI10_033723</name>
</gene>
<evidence type="ECO:0000256" key="3">
    <source>
        <dbReference type="PROSITE-ProRule" id="PRU00708"/>
    </source>
</evidence>
<name>A0A5B6X8G7_9ROSI</name>
<feature type="repeat" description="PPR" evidence="3">
    <location>
        <begin position="344"/>
        <end position="378"/>
    </location>
</feature>
<dbReference type="Pfam" id="PF13041">
    <property type="entry name" value="PPR_2"/>
    <property type="match status" value="1"/>
</dbReference>
<dbReference type="InterPro" id="IPR002885">
    <property type="entry name" value="PPR_rpt"/>
</dbReference>
<dbReference type="OrthoDB" id="185373at2759"/>
<keyword evidence="5" id="KW-1185">Reference proteome</keyword>
<evidence type="ECO:0000313" key="4">
    <source>
        <dbReference type="EMBL" id="KAA3490218.1"/>
    </source>
</evidence>
<dbReference type="EMBL" id="SMMG02000001">
    <property type="protein sequence ID" value="KAA3490218.1"/>
    <property type="molecule type" value="Genomic_DNA"/>
</dbReference>
<feature type="repeat" description="PPR" evidence="3">
    <location>
        <begin position="170"/>
        <end position="204"/>
    </location>
</feature>
<reference evidence="5" key="1">
    <citation type="journal article" date="2019" name="Plant Biotechnol. J.">
        <title>Genome sequencing of the Australian wild diploid species Gossypium australe highlights disease resistance and delayed gland morphogenesis.</title>
        <authorList>
            <person name="Cai Y."/>
            <person name="Cai X."/>
            <person name="Wang Q."/>
            <person name="Wang P."/>
            <person name="Zhang Y."/>
            <person name="Cai C."/>
            <person name="Xu Y."/>
            <person name="Wang K."/>
            <person name="Zhou Z."/>
            <person name="Wang C."/>
            <person name="Geng S."/>
            <person name="Li B."/>
            <person name="Dong Q."/>
            <person name="Hou Y."/>
            <person name="Wang H."/>
            <person name="Ai P."/>
            <person name="Liu Z."/>
            <person name="Yi F."/>
            <person name="Sun M."/>
            <person name="An G."/>
            <person name="Cheng J."/>
            <person name="Zhang Y."/>
            <person name="Shi Q."/>
            <person name="Xie Y."/>
            <person name="Shi X."/>
            <person name="Chang Y."/>
            <person name="Huang F."/>
            <person name="Chen Y."/>
            <person name="Hong S."/>
            <person name="Mi L."/>
            <person name="Sun Q."/>
            <person name="Zhang L."/>
            <person name="Zhou B."/>
            <person name="Peng R."/>
            <person name="Zhang X."/>
            <person name="Liu F."/>
        </authorList>
    </citation>
    <scope>NUCLEOTIDE SEQUENCE [LARGE SCALE GENOMIC DNA]</scope>
    <source>
        <strain evidence="5">cv. PA1801</strain>
    </source>
</reference>
<dbReference type="SUPFAM" id="SSF81901">
    <property type="entry name" value="HCP-like"/>
    <property type="match status" value="1"/>
</dbReference>
<dbReference type="Gene3D" id="1.25.40.10">
    <property type="entry name" value="Tetratricopeptide repeat domain"/>
    <property type="match status" value="3"/>
</dbReference>
<evidence type="ECO:0000256" key="1">
    <source>
        <dbReference type="ARBA" id="ARBA00007626"/>
    </source>
</evidence>
<dbReference type="PANTHER" id="PTHR47932">
    <property type="entry name" value="ATPASE EXPRESSION PROTEIN 3"/>
    <property type="match status" value="1"/>
</dbReference>
<proteinExistence type="inferred from homology"/>
<dbReference type="Proteomes" id="UP000325315">
    <property type="component" value="Unassembled WGS sequence"/>
</dbReference>
<sequence length="593" mass="67747">MAFHFRRLPRWYLSFSSGRYRLPHFSSFLSVFRFSTINGIPDSSINDPSFHQTHNRCNVDERRVLTELSDLFQLSHINTTIPLHPYKESYPVKQIESRDVDEFLLPEEKLRGIFLQKLRGRTAIENALSNVRVELSIDLIAKVVDRGNLGGEAMVLFFNWAIKQPGIPRDAHSYYIIIRALGRRKFFEFMIQILHDMVKDGVKPNLETVSAVMDSFIRARRVHKALEMFENLEEFGLTPDTESLNVLLLCLCRRTHVGAANSLFNAVGGKIKFNSVTYNIMVSGWSKLGRVSEMERTVKAMIADGFTPDCSTFSYLIEGLGRAGQIDDAVEIFDHMKEKGCIPDTRVYNAMISNFISTQNFDECKKYYKALVESNFDPDLGTYTKLISAFLKSQKAADALEIFEEMLVQGIVPPTGSLTSFIEPLCSYGPPHAAMMIYKKARKFGCQISLNAYKLLLKRLSRFGKSGMLLNLWDEMQESGHTSDMEVYEYVINGLCNIGHLENAVHVMEEALRKGFCPSKIICSKLNNKLLAANDVDKAYKLFLKIKDARRNENAQRYWRLFNVHSGRVVCCLVLMDKTLKSVLIQHVTPFMY</sequence>
<feature type="repeat" description="PPR" evidence="3">
    <location>
        <begin position="274"/>
        <end position="308"/>
    </location>
</feature>
<feature type="repeat" description="PPR" evidence="3">
    <location>
        <begin position="379"/>
        <end position="413"/>
    </location>
</feature>
<dbReference type="NCBIfam" id="TIGR00756">
    <property type="entry name" value="PPR"/>
    <property type="match status" value="7"/>
</dbReference>
<organism evidence="4 5">
    <name type="scientific">Gossypium australe</name>
    <dbReference type="NCBI Taxonomy" id="47621"/>
    <lineage>
        <taxon>Eukaryota</taxon>
        <taxon>Viridiplantae</taxon>
        <taxon>Streptophyta</taxon>
        <taxon>Embryophyta</taxon>
        <taxon>Tracheophyta</taxon>
        <taxon>Spermatophyta</taxon>
        <taxon>Magnoliopsida</taxon>
        <taxon>eudicotyledons</taxon>
        <taxon>Gunneridae</taxon>
        <taxon>Pentapetalae</taxon>
        <taxon>rosids</taxon>
        <taxon>malvids</taxon>
        <taxon>Malvales</taxon>
        <taxon>Malvaceae</taxon>
        <taxon>Malvoideae</taxon>
        <taxon>Gossypium</taxon>
    </lineage>
</organism>